<dbReference type="Gene3D" id="1.25.40.20">
    <property type="entry name" value="Ankyrin repeat-containing domain"/>
    <property type="match status" value="3"/>
</dbReference>
<proteinExistence type="predicted"/>
<feature type="repeat" description="ANK" evidence="3">
    <location>
        <begin position="247"/>
        <end position="279"/>
    </location>
</feature>
<dbReference type="AlphaFoldDB" id="A0AAN6ER68"/>
<accession>A0AAN6ER68</accession>
<dbReference type="PROSITE" id="PS50088">
    <property type="entry name" value="ANK_REPEAT"/>
    <property type="match status" value="5"/>
</dbReference>
<dbReference type="SUPFAM" id="SSF48403">
    <property type="entry name" value="Ankyrin repeat"/>
    <property type="match status" value="2"/>
</dbReference>
<evidence type="ECO:0008006" key="6">
    <source>
        <dbReference type="Google" id="ProtNLM"/>
    </source>
</evidence>
<feature type="repeat" description="ANK" evidence="3">
    <location>
        <begin position="350"/>
        <end position="382"/>
    </location>
</feature>
<feature type="repeat" description="ANK" evidence="3">
    <location>
        <begin position="280"/>
        <end position="315"/>
    </location>
</feature>
<dbReference type="InterPro" id="IPR036770">
    <property type="entry name" value="Ankyrin_rpt-contain_sf"/>
</dbReference>
<feature type="repeat" description="ANK" evidence="3">
    <location>
        <begin position="316"/>
        <end position="349"/>
    </location>
</feature>
<name>A0AAN6ER68_EXODE</name>
<evidence type="ECO:0000313" key="5">
    <source>
        <dbReference type="Proteomes" id="UP001161757"/>
    </source>
</evidence>
<dbReference type="Pfam" id="PF12796">
    <property type="entry name" value="Ank_2"/>
    <property type="match status" value="2"/>
</dbReference>
<evidence type="ECO:0000256" key="3">
    <source>
        <dbReference type="PROSITE-ProRule" id="PRU00023"/>
    </source>
</evidence>
<dbReference type="EMBL" id="JAJGCB010000013">
    <property type="protein sequence ID" value="KAJ8989798.1"/>
    <property type="molecule type" value="Genomic_DNA"/>
</dbReference>
<dbReference type="PANTHER" id="PTHR24126:SF14">
    <property type="entry name" value="ANK_REP_REGION DOMAIN-CONTAINING PROTEIN"/>
    <property type="match status" value="1"/>
</dbReference>
<dbReference type="PANTHER" id="PTHR24126">
    <property type="entry name" value="ANKYRIN REPEAT, PH AND SEC7 DOMAIN CONTAINING PROTEIN SECG-RELATED"/>
    <property type="match status" value="1"/>
</dbReference>
<keyword evidence="1" id="KW-0677">Repeat</keyword>
<evidence type="ECO:0000313" key="4">
    <source>
        <dbReference type="EMBL" id="KAJ8989798.1"/>
    </source>
</evidence>
<comment type="caution">
    <text evidence="4">The sequence shown here is derived from an EMBL/GenBank/DDBJ whole genome shotgun (WGS) entry which is preliminary data.</text>
</comment>
<dbReference type="InterPro" id="IPR002110">
    <property type="entry name" value="Ankyrin_rpt"/>
</dbReference>
<protein>
    <recommendedName>
        <fullName evidence="6">Ankyrin</fullName>
    </recommendedName>
</protein>
<dbReference type="Pfam" id="PF00023">
    <property type="entry name" value="Ank"/>
    <property type="match status" value="1"/>
</dbReference>
<dbReference type="Proteomes" id="UP001161757">
    <property type="component" value="Unassembled WGS sequence"/>
</dbReference>
<feature type="repeat" description="ANK" evidence="3">
    <location>
        <begin position="141"/>
        <end position="173"/>
    </location>
</feature>
<organism evidence="4 5">
    <name type="scientific">Exophiala dermatitidis</name>
    <name type="common">Black yeast-like fungus</name>
    <name type="synonym">Wangiella dermatitidis</name>
    <dbReference type="NCBI Taxonomy" id="5970"/>
    <lineage>
        <taxon>Eukaryota</taxon>
        <taxon>Fungi</taxon>
        <taxon>Dikarya</taxon>
        <taxon>Ascomycota</taxon>
        <taxon>Pezizomycotina</taxon>
        <taxon>Eurotiomycetes</taxon>
        <taxon>Chaetothyriomycetidae</taxon>
        <taxon>Chaetothyriales</taxon>
        <taxon>Herpotrichiellaceae</taxon>
        <taxon>Exophiala</taxon>
    </lineage>
</organism>
<evidence type="ECO:0000256" key="1">
    <source>
        <dbReference type="ARBA" id="ARBA00022737"/>
    </source>
</evidence>
<gene>
    <name evidence="4" type="ORF">HRR80_006517</name>
</gene>
<reference evidence="4" key="1">
    <citation type="submission" date="2023-01" db="EMBL/GenBank/DDBJ databases">
        <title>Exophiala dermititidis isolated from Cystic Fibrosis Patient.</title>
        <authorList>
            <person name="Kurbessoian T."/>
            <person name="Crocker A."/>
            <person name="Murante D."/>
            <person name="Hogan D.A."/>
            <person name="Stajich J.E."/>
        </authorList>
    </citation>
    <scope>NUCLEOTIDE SEQUENCE</scope>
    <source>
        <strain evidence="4">Ex8</strain>
    </source>
</reference>
<keyword evidence="2 3" id="KW-0040">ANK repeat</keyword>
<sequence>MSRCRATHYRRTRCTSWCSCICHKTSSLQTPESLCQALGLLLVGVSGLPIQYIKCNERLCRRQSRPTLKVNYFFPQWILSRAFQFAFRFSDMQGPELVLRMPRVVPDNAPLMFLAVQGNMEEIQSLFAQGLASPFDVALNTGRNALHYAVNYNHHGLSKFLIESGASPDAEDKKQATCVALSWERIFGRNTESSDMVESWRYLFDDEEYLEARIFPPLHKIVLGLCRDDLERQLERSTSSIDEQDIDGRTALSWAAAKADLKDVDTLLKFGADPNIPSKRGHTSLSWAAQSASRMRKDVIQTLLENGAVANWVDSYNRTPLVYATSEFDDPDCLRLLVEGGADVNLRDCHSRTPLGYAARMGRVKNLRCLLSCGADCSIPDHWGYTPLFEGVHQNHHEVLQVLLANDPTLPSTKANGGMSILHVAAVSGDLLTIEILADHGDITILSEDLPNDDRDTARDLFARRQSIEKEHRAAFESLLDKASGGPRFCSKFQACSMSDASDEFDFAVEDMDTFVDAVEVQATVE</sequence>
<evidence type="ECO:0000256" key="2">
    <source>
        <dbReference type="ARBA" id="ARBA00023043"/>
    </source>
</evidence>
<dbReference type="PROSITE" id="PS50297">
    <property type="entry name" value="ANK_REP_REGION"/>
    <property type="match status" value="4"/>
</dbReference>
<dbReference type="SMART" id="SM00248">
    <property type="entry name" value="ANK"/>
    <property type="match status" value="7"/>
</dbReference>